<keyword evidence="5" id="KW-0521">NADP</keyword>
<accession>A0A7S1F920</accession>
<dbReference type="HAMAP" id="MF_00412">
    <property type="entry name" value="ProA"/>
    <property type="match status" value="1"/>
</dbReference>
<reference evidence="13" key="1">
    <citation type="submission" date="2021-01" db="EMBL/GenBank/DDBJ databases">
        <authorList>
            <person name="Corre E."/>
            <person name="Pelletier E."/>
            <person name="Niang G."/>
            <person name="Scheremetjew M."/>
            <person name="Finn R."/>
            <person name="Kale V."/>
            <person name="Holt S."/>
            <person name="Cochrane G."/>
            <person name="Meng A."/>
            <person name="Brown T."/>
            <person name="Cohen L."/>
        </authorList>
    </citation>
    <scope>NUCLEOTIDE SEQUENCE</scope>
</reference>
<evidence type="ECO:0000313" key="13">
    <source>
        <dbReference type="EMBL" id="CAD8852808.1"/>
    </source>
</evidence>
<evidence type="ECO:0000256" key="3">
    <source>
        <dbReference type="ARBA" id="ARBA00022605"/>
    </source>
</evidence>
<dbReference type="PANTHER" id="PTHR11063:SF8">
    <property type="entry name" value="DELTA-1-PYRROLINE-5-CARBOXYLATE SYNTHASE"/>
    <property type="match status" value="1"/>
</dbReference>
<dbReference type="NCBIfam" id="NF001221">
    <property type="entry name" value="PRK00197.1"/>
    <property type="match status" value="1"/>
</dbReference>
<evidence type="ECO:0000256" key="7">
    <source>
        <dbReference type="ARBA" id="ARBA00049024"/>
    </source>
</evidence>
<dbReference type="EMBL" id="HBFQ01038286">
    <property type="protein sequence ID" value="CAD8852808.1"/>
    <property type="molecule type" value="Transcribed_RNA"/>
</dbReference>
<dbReference type="InterPro" id="IPR000965">
    <property type="entry name" value="GPR_dom"/>
</dbReference>
<sequence>MEDSAKKARAAAQALAAVSAEKKNAALVTLKRVLIERRSAIQEANALDRADAETALKEGKLSASLLKRLDLSDSKFDSLIAGIDDVITLPDPIGAVTYANRVSDGLDLYRVTCPIGVLLIIFEARPEAAVQISTLAIKSGNSLLLKGGKEASRSNSALIEAINIACTEVGLPDGCIQAVDSRSGVAELVKMDKYIDLVIPRGSNELVRSIKDSSRIAVLGHADGICSVYVDEHADLEKAVRVVVDSKTQYAAACNAMETLLVHEKVVEQFLPLLAKGLENHEGVRFKADPTCIPHLPANKTEAATDEDFEEEFLCFTMAVRMVPSADVAIDHINLHGSHHTDVIITEDKVVAEAFLQRVDSAGVFHNASSRFADGFRFGFGAEVGISTNRVHARGPVGLEGLVIYKYRLYGDGHTVADFGGKEPKRSFVHERIPDVHTVDSLGSR</sequence>
<protein>
    <recommendedName>
        <fullName evidence="2">glutamate-5-semialdehyde dehydrogenase</fullName>
        <ecNumber evidence="2">1.2.1.41</ecNumber>
    </recommendedName>
    <alternativeName>
        <fullName evidence="11">Glutamate-5-semialdehyde dehydrogenase</fullName>
    </alternativeName>
    <alternativeName>
        <fullName evidence="10">Glutamyl-gamma-semialdehyde dehydrogenase</fullName>
    </alternativeName>
</protein>
<dbReference type="InterPro" id="IPR016163">
    <property type="entry name" value="Ald_DH_C"/>
</dbReference>
<dbReference type="GO" id="GO:0004350">
    <property type="term" value="F:glutamate-5-semialdehyde dehydrogenase activity"/>
    <property type="evidence" value="ECO:0007669"/>
    <property type="project" value="UniProtKB-EC"/>
</dbReference>
<dbReference type="AlphaFoldDB" id="A0A7S1F920"/>
<dbReference type="GO" id="GO:0050661">
    <property type="term" value="F:NADP binding"/>
    <property type="evidence" value="ECO:0007669"/>
    <property type="project" value="InterPro"/>
</dbReference>
<evidence type="ECO:0000256" key="1">
    <source>
        <dbReference type="ARBA" id="ARBA00004985"/>
    </source>
</evidence>
<evidence type="ECO:0000256" key="2">
    <source>
        <dbReference type="ARBA" id="ARBA00013002"/>
    </source>
</evidence>
<keyword evidence="3" id="KW-0028">Amino-acid biosynthesis</keyword>
<name>A0A7S1F920_NOCSC</name>
<organism evidence="13">
    <name type="scientific">Noctiluca scintillans</name>
    <name type="common">Sea sparkle</name>
    <name type="synonym">Red tide dinoflagellate</name>
    <dbReference type="NCBI Taxonomy" id="2966"/>
    <lineage>
        <taxon>Eukaryota</taxon>
        <taxon>Sar</taxon>
        <taxon>Alveolata</taxon>
        <taxon>Dinophyceae</taxon>
        <taxon>Noctilucales</taxon>
        <taxon>Noctilucaceae</taxon>
        <taxon>Noctiluca</taxon>
    </lineage>
</organism>
<dbReference type="Pfam" id="PF00171">
    <property type="entry name" value="Aldedh"/>
    <property type="match status" value="1"/>
</dbReference>
<dbReference type="InterPro" id="IPR020593">
    <property type="entry name" value="G-glutamylP_reductase_CS"/>
</dbReference>
<dbReference type="InterPro" id="IPR012134">
    <property type="entry name" value="Glu-5-SA_DH"/>
</dbReference>
<feature type="domain" description="Aldehyde dehydrogenase" evidence="12">
    <location>
        <begin position="4"/>
        <end position="279"/>
    </location>
</feature>
<evidence type="ECO:0000256" key="11">
    <source>
        <dbReference type="ARBA" id="ARBA00077451"/>
    </source>
</evidence>
<evidence type="ECO:0000256" key="9">
    <source>
        <dbReference type="ARBA" id="ARBA00060997"/>
    </source>
</evidence>
<comment type="function">
    <text evidence="8">Catalyzes the NADPH dependent reduction of L-gamma-glutamyl 5-phosphate into L-glutamate 5-semialdehyde and phosphate. The product spontaneously undergoes cyclization to form 1-pyrroline-5-carboxylate.</text>
</comment>
<evidence type="ECO:0000256" key="5">
    <source>
        <dbReference type="ARBA" id="ARBA00022857"/>
    </source>
</evidence>
<evidence type="ECO:0000259" key="12">
    <source>
        <dbReference type="Pfam" id="PF00171"/>
    </source>
</evidence>
<dbReference type="Gene3D" id="3.40.309.10">
    <property type="entry name" value="Aldehyde Dehydrogenase, Chain A, domain 2"/>
    <property type="match status" value="1"/>
</dbReference>
<dbReference type="InterPro" id="IPR016162">
    <property type="entry name" value="Ald_DH_N"/>
</dbReference>
<gene>
    <name evidence="13" type="ORF">NSCI0253_LOCUS27158</name>
</gene>
<dbReference type="EC" id="1.2.1.41" evidence="2"/>
<evidence type="ECO:0000256" key="8">
    <source>
        <dbReference type="ARBA" id="ARBA00059423"/>
    </source>
</evidence>
<dbReference type="GO" id="GO:0055129">
    <property type="term" value="P:L-proline biosynthetic process"/>
    <property type="evidence" value="ECO:0007669"/>
    <property type="project" value="UniProtKB-UniPathway"/>
</dbReference>
<dbReference type="PANTHER" id="PTHR11063">
    <property type="entry name" value="GLUTAMATE SEMIALDEHYDE DEHYDROGENASE"/>
    <property type="match status" value="1"/>
</dbReference>
<evidence type="ECO:0000256" key="6">
    <source>
        <dbReference type="ARBA" id="ARBA00023002"/>
    </source>
</evidence>
<evidence type="ECO:0000256" key="4">
    <source>
        <dbReference type="ARBA" id="ARBA00022650"/>
    </source>
</evidence>
<keyword evidence="4" id="KW-0641">Proline biosynthesis</keyword>
<dbReference type="SUPFAM" id="SSF53720">
    <property type="entry name" value="ALDH-like"/>
    <property type="match status" value="1"/>
</dbReference>
<proteinExistence type="inferred from homology"/>
<dbReference type="PIRSF" id="PIRSF000151">
    <property type="entry name" value="GPR"/>
    <property type="match status" value="1"/>
</dbReference>
<comment type="pathway">
    <text evidence="1">Amino-acid biosynthesis; L-proline biosynthesis; L-glutamate 5-semialdehyde from L-glutamate: step 2/2.</text>
</comment>
<keyword evidence="6" id="KW-0560">Oxidoreductase</keyword>
<dbReference type="UniPathway" id="UPA00098">
    <property type="reaction ID" value="UER00360"/>
</dbReference>
<comment type="catalytic activity">
    <reaction evidence="7">
        <text>L-glutamate 5-semialdehyde + phosphate + NADP(+) = L-glutamyl 5-phosphate + NADPH + H(+)</text>
        <dbReference type="Rhea" id="RHEA:19541"/>
        <dbReference type="ChEBI" id="CHEBI:15378"/>
        <dbReference type="ChEBI" id="CHEBI:43474"/>
        <dbReference type="ChEBI" id="CHEBI:57783"/>
        <dbReference type="ChEBI" id="CHEBI:58066"/>
        <dbReference type="ChEBI" id="CHEBI:58274"/>
        <dbReference type="ChEBI" id="CHEBI:58349"/>
        <dbReference type="EC" id="1.2.1.41"/>
    </reaction>
</comment>
<comment type="similarity">
    <text evidence="9">Belongs to the gamma-glutamyl phosphate reductase family.</text>
</comment>
<dbReference type="InterPro" id="IPR016161">
    <property type="entry name" value="Ald_DH/histidinol_DH"/>
</dbReference>
<dbReference type="PROSITE" id="PS01223">
    <property type="entry name" value="PROA"/>
    <property type="match status" value="1"/>
</dbReference>
<dbReference type="InterPro" id="IPR015590">
    <property type="entry name" value="Aldehyde_DH_dom"/>
</dbReference>
<dbReference type="FunFam" id="3.40.309.10:FF:000006">
    <property type="entry name" value="Gamma-glutamyl phosphate reductase"/>
    <property type="match status" value="1"/>
</dbReference>
<dbReference type="NCBIfam" id="TIGR00407">
    <property type="entry name" value="proA"/>
    <property type="match status" value="1"/>
</dbReference>
<evidence type="ECO:0000256" key="10">
    <source>
        <dbReference type="ARBA" id="ARBA00075718"/>
    </source>
</evidence>
<dbReference type="Gene3D" id="3.40.605.10">
    <property type="entry name" value="Aldehyde Dehydrogenase, Chain A, domain 1"/>
    <property type="match status" value="1"/>
</dbReference>
<dbReference type="CDD" id="cd07079">
    <property type="entry name" value="ALDH_F18-19_ProA-GPR"/>
    <property type="match status" value="1"/>
</dbReference>